<dbReference type="InterPro" id="IPR050271">
    <property type="entry name" value="UDP-glycosyltransferase"/>
</dbReference>
<keyword evidence="3 4" id="KW-0808">Transferase</keyword>
<evidence type="ECO:0000256" key="2">
    <source>
        <dbReference type="ARBA" id="ARBA00022676"/>
    </source>
</evidence>
<evidence type="ECO:0000313" key="6">
    <source>
        <dbReference type="EMBL" id="ALC45675.1"/>
    </source>
</evidence>
<dbReference type="PANTHER" id="PTHR48043:SF159">
    <property type="entry name" value="EG:EG0003.4 PROTEIN-RELATED"/>
    <property type="match status" value="1"/>
</dbReference>
<comment type="subcellular location">
    <subcellularLocation>
        <location evidence="5">Membrane</location>
        <topology evidence="5">Single-pass membrane protein</topology>
    </subcellularLocation>
</comment>
<dbReference type="FunFam" id="3.40.50.2000:FF:000050">
    <property type="entry name" value="UDP-glucuronosyltransferase"/>
    <property type="match status" value="1"/>
</dbReference>
<dbReference type="InterPro" id="IPR035595">
    <property type="entry name" value="UDP_glycos_trans_CS"/>
</dbReference>
<comment type="similarity">
    <text evidence="1 4">Belongs to the UDP-glycosyltransferase family.</text>
</comment>
<comment type="catalytic activity">
    <reaction evidence="5">
        <text>glucuronate acceptor + UDP-alpha-D-glucuronate = acceptor beta-D-glucuronoside + UDP + H(+)</text>
        <dbReference type="Rhea" id="RHEA:21032"/>
        <dbReference type="ChEBI" id="CHEBI:15378"/>
        <dbReference type="ChEBI" id="CHEBI:58052"/>
        <dbReference type="ChEBI" id="CHEBI:58223"/>
        <dbReference type="ChEBI" id="CHEBI:132367"/>
        <dbReference type="ChEBI" id="CHEBI:132368"/>
        <dbReference type="EC" id="2.4.1.17"/>
    </reaction>
</comment>
<keyword evidence="2 4" id="KW-0328">Glycosyltransferase</keyword>
<organism evidence="6 7">
    <name type="scientific">Drosophila busckii</name>
    <name type="common">Fruit fly</name>
    <dbReference type="NCBI Taxonomy" id="30019"/>
    <lineage>
        <taxon>Eukaryota</taxon>
        <taxon>Metazoa</taxon>
        <taxon>Ecdysozoa</taxon>
        <taxon>Arthropoda</taxon>
        <taxon>Hexapoda</taxon>
        <taxon>Insecta</taxon>
        <taxon>Pterygota</taxon>
        <taxon>Neoptera</taxon>
        <taxon>Endopterygota</taxon>
        <taxon>Diptera</taxon>
        <taxon>Brachycera</taxon>
        <taxon>Muscomorpha</taxon>
        <taxon>Ephydroidea</taxon>
        <taxon>Drosophilidae</taxon>
        <taxon>Drosophila</taxon>
    </lineage>
</organism>
<dbReference type="GO" id="GO:0015020">
    <property type="term" value="F:glucuronosyltransferase activity"/>
    <property type="evidence" value="ECO:0007669"/>
    <property type="project" value="UniProtKB-EC"/>
</dbReference>
<proteinExistence type="inferred from homology"/>
<dbReference type="STRING" id="30019.A0A0M4F2J3"/>
<dbReference type="PANTHER" id="PTHR48043">
    <property type="entry name" value="EG:EG0003.4 PROTEIN-RELATED"/>
    <property type="match status" value="1"/>
</dbReference>
<dbReference type="InterPro" id="IPR002213">
    <property type="entry name" value="UDP_glucos_trans"/>
</dbReference>
<evidence type="ECO:0000256" key="1">
    <source>
        <dbReference type="ARBA" id="ARBA00009995"/>
    </source>
</evidence>
<feature type="signal peptide" evidence="5">
    <location>
        <begin position="1"/>
        <end position="18"/>
    </location>
</feature>
<evidence type="ECO:0000313" key="7">
    <source>
        <dbReference type="Proteomes" id="UP000494163"/>
    </source>
</evidence>
<gene>
    <name evidence="6" type="ORF">Dbus_chr3Rg425</name>
</gene>
<sequence>MKLIGLLLIALLSPLAQSAKILITFPFPGRSQYIFMEQYIKTLAQRGHEVTVISPFENMQPVPNMRFIAAPKIKTIFDDIIDEISAASAWQLPMLYAKTVSTVSECVLEDANVQQLLHSGETFDLVLAELVQTEALFAFGAHFNATLVGFSSQGNEPHIDQLMGNISPVSYNPMLTSPRTSRMNYAERLANHFDNWLARAMHWFVVKPQMRRQYERYYPTHKMPLEQAIDSFALVLLGQHFSVSHVRPYLPNMIEVGGVHIANKSQPLPAAMQQFIEGAGAAGVIYFSLGSNVKSKDLPAHTRATLLQVFGRLKQRVLWKFEDEQLPAKPPNVYIAAWFPQADVLAHPNVKLFITHGGLLSTMESIYYGKPVLGLPVFYDQFMNIKRASRLGYGLGLDLQQLQPQQLQQTIETLLHTRSYAQTAAQMSERYRDQPETALERAIWWTEHVMRHKGAPHLRAESRNLNWLQLHSLDTLAVLLAAPLLLLYALIRLSAGLLRLVLRRGGSKQRADKRKKH</sequence>
<dbReference type="EC" id="2.4.1.17" evidence="5"/>
<dbReference type="EMBL" id="CP012526">
    <property type="protein sequence ID" value="ALC45675.1"/>
    <property type="molecule type" value="Genomic_DNA"/>
</dbReference>
<dbReference type="PROSITE" id="PS00375">
    <property type="entry name" value="UDPGT"/>
    <property type="match status" value="1"/>
</dbReference>
<keyword evidence="5" id="KW-1133">Transmembrane helix</keyword>
<dbReference type="Proteomes" id="UP000494163">
    <property type="component" value="Chromosome 3R"/>
</dbReference>
<accession>A0A0M4F2J3</accession>
<dbReference type="Pfam" id="PF00201">
    <property type="entry name" value="UDPGT"/>
    <property type="match status" value="1"/>
</dbReference>
<feature type="chain" id="PRO_5005732052" description="UDP-glucuronosyltransferase" evidence="5">
    <location>
        <begin position="19"/>
        <end position="517"/>
    </location>
</feature>
<keyword evidence="5" id="KW-0812">Transmembrane</keyword>
<evidence type="ECO:0000256" key="4">
    <source>
        <dbReference type="RuleBase" id="RU003718"/>
    </source>
</evidence>
<name>A0A0M4F2J3_DROBS</name>
<keyword evidence="5" id="KW-0732">Signal</keyword>
<feature type="transmembrane region" description="Helical" evidence="5">
    <location>
        <begin position="476"/>
        <end position="502"/>
    </location>
</feature>
<dbReference type="GO" id="GO:0016020">
    <property type="term" value="C:membrane"/>
    <property type="evidence" value="ECO:0007669"/>
    <property type="project" value="UniProtKB-SubCell"/>
</dbReference>
<protein>
    <recommendedName>
        <fullName evidence="5">UDP-glucuronosyltransferase</fullName>
        <ecNumber evidence="5">2.4.1.17</ecNumber>
    </recommendedName>
</protein>
<keyword evidence="7" id="KW-1185">Reference proteome</keyword>
<dbReference type="AlphaFoldDB" id="A0A0M4F2J3"/>
<dbReference type="CDD" id="cd03784">
    <property type="entry name" value="GT1_Gtf-like"/>
    <property type="match status" value="1"/>
</dbReference>
<dbReference type="OMA" id="RSQYIFV"/>
<dbReference type="OrthoDB" id="5835829at2759"/>
<dbReference type="SUPFAM" id="SSF53756">
    <property type="entry name" value="UDP-Glycosyltransferase/glycogen phosphorylase"/>
    <property type="match status" value="1"/>
</dbReference>
<evidence type="ECO:0000256" key="5">
    <source>
        <dbReference type="RuleBase" id="RU362059"/>
    </source>
</evidence>
<dbReference type="Gene3D" id="3.40.50.2000">
    <property type="entry name" value="Glycogen Phosphorylase B"/>
    <property type="match status" value="1"/>
</dbReference>
<evidence type="ECO:0000256" key="3">
    <source>
        <dbReference type="ARBA" id="ARBA00022679"/>
    </source>
</evidence>
<reference evidence="6 7" key="1">
    <citation type="submission" date="2015-08" db="EMBL/GenBank/DDBJ databases">
        <title>Ancestral chromatin configuration constrains chromatin evolution on differentiating sex chromosomes in Drosophila.</title>
        <authorList>
            <person name="Zhou Q."/>
            <person name="Bachtrog D."/>
        </authorList>
    </citation>
    <scope>NUCLEOTIDE SEQUENCE [LARGE SCALE GENOMIC DNA]</scope>
    <source>
        <tissue evidence="6">Whole larvae</tissue>
    </source>
</reference>
<keyword evidence="5" id="KW-0472">Membrane</keyword>